<proteinExistence type="predicted"/>
<dbReference type="Gene3D" id="2.170.270.10">
    <property type="entry name" value="SET domain"/>
    <property type="match status" value="1"/>
</dbReference>
<dbReference type="InterPro" id="IPR019734">
    <property type="entry name" value="TPR_rpt"/>
</dbReference>
<reference evidence="2 3" key="1">
    <citation type="journal article" date="2021" name="Nat. Plants">
        <title>The Taxus genome provides insights into paclitaxel biosynthesis.</title>
        <authorList>
            <person name="Xiong X."/>
            <person name="Gou J."/>
            <person name="Liao Q."/>
            <person name="Li Y."/>
            <person name="Zhou Q."/>
            <person name="Bi G."/>
            <person name="Li C."/>
            <person name="Du R."/>
            <person name="Wang X."/>
            <person name="Sun T."/>
            <person name="Guo L."/>
            <person name="Liang H."/>
            <person name="Lu P."/>
            <person name="Wu Y."/>
            <person name="Zhang Z."/>
            <person name="Ro D.K."/>
            <person name="Shang Y."/>
            <person name="Huang S."/>
            <person name="Yan J."/>
        </authorList>
    </citation>
    <scope>NUCLEOTIDE SEQUENCE [LARGE SCALE GENOMIC DNA]</scope>
    <source>
        <strain evidence="2">Ta-2019</strain>
    </source>
</reference>
<dbReference type="InterPro" id="IPR011990">
    <property type="entry name" value="TPR-like_helical_dom_sf"/>
</dbReference>
<dbReference type="PANTHER" id="PTHR47337">
    <property type="entry name" value="TETRATRICOPEPTIDE REPEAT (TPR)-LIKE SUPERFAMILY PROTEIN"/>
    <property type="match status" value="1"/>
</dbReference>
<sequence>MEKVKAMIPDHLTLMIAASGSHDLSVTGSALFDYLYSSQQFHQIVKQLSDPDATTCGKDQVAASQRKNDGNAAFAQGDCRHALSCYTQALRCIPLSSEKFDKTMVAALHFNRASALRKMGMLKESIRDCRRAIKLHPSHSKAWYCKGQANANLNNFEDAINDMHTALAYEESSLGKKQIRFELESIMKRYKRAEGEIKCWQTIDQDDLHIGDNNIGLPEVAEVRIVSTEDRGREVQAKNIILPGDLVLREEPYVAVILKPFRDTNCHFCFRGLPGDPVPCEFCAIPLYCSESCREHAGGSLYGCKPSKNITEQISDGSHDEIGALCLSENDLCKISQVDAKSRDWSEHKHECGGMSWAAVLPTEVILAARMFIKSMEKKSNGYFHDRSTSTKLCHHYEKMQPQDKLELHVLAIVLACCLQASIPGMFQLTGTSISE</sequence>
<keyword evidence="3" id="KW-1185">Reference proteome</keyword>
<protein>
    <recommendedName>
        <fullName evidence="4">SET and MYND domain-containing protein 4</fullName>
    </recommendedName>
</protein>
<dbReference type="AlphaFoldDB" id="A0AA38GKZ6"/>
<gene>
    <name evidence="2" type="ORF">KI387_005777</name>
</gene>
<dbReference type="PROSITE" id="PS50005">
    <property type="entry name" value="TPR"/>
    <property type="match status" value="2"/>
</dbReference>
<accession>A0AA38GKZ6</accession>
<keyword evidence="1" id="KW-0802">TPR repeat</keyword>
<organism evidence="2 3">
    <name type="scientific">Taxus chinensis</name>
    <name type="common">Chinese yew</name>
    <name type="synonym">Taxus wallichiana var. chinensis</name>
    <dbReference type="NCBI Taxonomy" id="29808"/>
    <lineage>
        <taxon>Eukaryota</taxon>
        <taxon>Viridiplantae</taxon>
        <taxon>Streptophyta</taxon>
        <taxon>Embryophyta</taxon>
        <taxon>Tracheophyta</taxon>
        <taxon>Spermatophyta</taxon>
        <taxon>Pinopsida</taxon>
        <taxon>Pinidae</taxon>
        <taxon>Conifers II</taxon>
        <taxon>Cupressales</taxon>
        <taxon>Taxaceae</taxon>
        <taxon>Taxus</taxon>
    </lineage>
</organism>
<dbReference type="PANTHER" id="PTHR47337:SF1">
    <property type="entry name" value="TETRATRICOPEPTIDE REPEAT (TPR)-LIKE SUPERFAMILY PROTEIN"/>
    <property type="match status" value="1"/>
</dbReference>
<evidence type="ECO:0000313" key="3">
    <source>
        <dbReference type="Proteomes" id="UP000824469"/>
    </source>
</evidence>
<evidence type="ECO:0000256" key="1">
    <source>
        <dbReference type="PROSITE-ProRule" id="PRU00339"/>
    </source>
</evidence>
<feature type="repeat" description="TPR" evidence="1">
    <location>
        <begin position="106"/>
        <end position="139"/>
    </location>
</feature>
<dbReference type="Gene3D" id="1.25.40.10">
    <property type="entry name" value="Tetratricopeptide repeat domain"/>
    <property type="match status" value="1"/>
</dbReference>
<dbReference type="SMART" id="SM00028">
    <property type="entry name" value="TPR"/>
    <property type="match status" value="3"/>
</dbReference>
<dbReference type="Gene3D" id="6.10.140.2220">
    <property type="match status" value="1"/>
</dbReference>
<dbReference type="Proteomes" id="UP000824469">
    <property type="component" value="Unassembled WGS sequence"/>
</dbReference>
<name>A0AA38GKZ6_TAXCH</name>
<dbReference type="InterPro" id="IPR046341">
    <property type="entry name" value="SET_dom_sf"/>
</dbReference>
<feature type="non-terminal residue" evidence="2">
    <location>
        <position position="436"/>
    </location>
</feature>
<evidence type="ECO:0008006" key="4">
    <source>
        <dbReference type="Google" id="ProtNLM"/>
    </source>
</evidence>
<feature type="repeat" description="TPR" evidence="1">
    <location>
        <begin position="140"/>
        <end position="173"/>
    </location>
</feature>
<dbReference type="SUPFAM" id="SSF48452">
    <property type="entry name" value="TPR-like"/>
    <property type="match status" value="1"/>
</dbReference>
<dbReference type="OMA" id="HESPERK"/>
<comment type="caution">
    <text evidence="2">The sequence shown here is derived from an EMBL/GenBank/DDBJ whole genome shotgun (WGS) entry which is preliminary data.</text>
</comment>
<dbReference type="Pfam" id="PF00515">
    <property type="entry name" value="TPR_1"/>
    <property type="match status" value="1"/>
</dbReference>
<evidence type="ECO:0000313" key="2">
    <source>
        <dbReference type="EMBL" id="KAH9325599.1"/>
    </source>
</evidence>
<dbReference type="EMBL" id="JAHRHJ020000002">
    <property type="protein sequence ID" value="KAH9325599.1"/>
    <property type="molecule type" value="Genomic_DNA"/>
</dbReference>